<dbReference type="Pfam" id="PF08584">
    <property type="entry name" value="Ribonuc_P_40"/>
    <property type="match status" value="1"/>
</dbReference>
<gene>
    <name evidence="1" type="ORF">TCMB3V08_LOCUS8602</name>
</gene>
<dbReference type="GO" id="GO:0000171">
    <property type="term" value="F:ribonuclease MRP activity"/>
    <property type="evidence" value="ECO:0007669"/>
    <property type="project" value="TreeGrafter"/>
</dbReference>
<protein>
    <submittedName>
        <fullName evidence="1">(California timema) hypothetical protein</fullName>
    </submittedName>
</protein>
<sequence length="261" mass="29374">MASLVLTDSFEKLPDQIMYPYSEQYDLQKHVFGSCQKSAVSVVLPDVGTTALPETITDALVEDCDYYKVENINIKELTNKDFIEAFVKKGLRLGVQIQVTRCVLRDRLNIIWALGCKAVLALVLHQFLWVVFLIGTHVESRSCPGRLTVLSEDTSIDLDDCAALTPCGHLVLSLSRETYQKLGIEGKPSFFSAKSASSYDYRDNVSKLIRKLAVCENSDNTFVKKGMANDEQFEAIESSIVEVAAEKFEEAWIQCCYMRER</sequence>
<dbReference type="AlphaFoldDB" id="A0A7R9PAP5"/>
<dbReference type="PANTHER" id="PTHR15396">
    <property type="entry name" value="RIBONUCLEASE P PROTEIN SUBUNIT P40"/>
    <property type="match status" value="1"/>
</dbReference>
<proteinExistence type="predicted"/>
<dbReference type="GO" id="GO:0000447">
    <property type="term" value="P:endonucleolytic cleavage in ITS1 to separate SSU-rRNA from 5.8S rRNA and LSU-rRNA from tricistronic rRNA transcript (SSU-rRNA, 5.8S rRNA, LSU-rRNA)"/>
    <property type="evidence" value="ECO:0007669"/>
    <property type="project" value="TreeGrafter"/>
</dbReference>
<accession>A0A7R9PAP5</accession>
<evidence type="ECO:0000313" key="1">
    <source>
        <dbReference type="EMBL" id="CAD7576026.1"/>
    </source>
</evidence>
<name>A0A7R9PAP5_TIMCA</name>
<organism evidence="1">
    <name type="scientific">Timema californicum</name>
    <name type="common">California timema</name>
    <name type="synonym">Walking stick</name>
    <dbReference type="NCBI Taxonomy" id="61474"/>
    <lineage>
        <taxon>Eukaryota</taxon>
        <taxon>Metazoa</taxon>
        <taxon>Ecdysozoa</taxon>
        <taxon>Arthropoda</taxon>
        <taxon>Hexapoda</taxon>
        <taxon>Insecta</taxon>
        <taxon>Pterygota</taxon>
        <taxon>Neoptera</taxon>
        <taxon>Polyneoptera</taxon>
        <taxon>Phasmatodea</taxon>
        <taxon>Timematodea</taxon>
        <taxon>Timematoidea</taxon>
        <taxon>Timematidae</taxon>
        <taxon>Timema</taxon>
    </lineage>
</organism>
<dbReference type="InterPro" id="IPR013893">
    <property type="entry name" value="RNase_P_Rpp40"/>
</dbReference>
<reference evidence="1" key="1">
    <citation type="submission" date="2020-11" db="EMBL/GenBank/DDBJ databases">
        <authorList>
            <person name="Tran Van P."/>
        </authorList>
    </citation>
    <scope>NUCLEOTIDE SEQUENCE</scope>
</reference>
<dbReference type="EMBL" id="OE183796">
    <property type="protein sequence ID" value="CAD7576026.1"/>
    <property type="molecule type" value="Genomic_DNA"/>
</dbReference>
<dbReference type="PANTHER" id="PTHR15396:SF1">
    <property type="entry name" value="RIBONUCLEASE P PROTEIN SUBUNIT P40"/>
    <property type="match status" value="1"/>
</dbReference>
<dbReference type="GO" id="GO:0030681">
    <property type="term" value="C:multimeric ribonuclease P complex"/>
    <property type="evidence" value="ECO:0007669"/>
    <property type="project" value="TreeGrafter"/>
</dbReference>
<dbReference type="GO" id="GO:0001682">
    <property type="term" value="P:tRNA 5'-leader removal"/>
    <property type="evidence" value="ECO:0007669"/>
    <property type="project" value="InterPro"/>
</dbReference>
<dbReference type="GO" id="GO:0000172">
    <property type="term" value="C:ribonuclease MRP complex"/>
    <property type="evidence" value="ECO:0007669"/>
    <property type="project" value="TreeGrafter"/>
</dbReference>
<dbReference type="GO" id="GO:0004526">
    <property type="term" value="F:ribonuclease P activity"/>
    <property type="evidence" value="ECO:0007669"/>
    <property type="project" value="TreeGrafter"/>
</dbReference>